<evidence type="ECO:0000313" key="2">
    <source>
        <dbReference type="EMBL" id="QEC65303.1"/>
    </source>
</evidence>
<sequence length="147" mass="16484">MKRLLLLIALSVLSVSAFAQFPLGATKEEIKTYFGENVSYANVQEFKTANGTEALCFTKVRVIGDYTFLFNFEGVCTSYIETYDKKDMNEVVWRFDRKFCRLGTTIWGDEDNSYNVTLVANPKKGANFISIIYKPVAPAATSTLASN</sequence>
<protein>
    <recommendedName>
        <fullName evidence="4">Lipocalin-like domain-containing protein</fullName>
    </recommendedName>
</protein>
<name>A0A5B8V3B1_9SPHI</name>
<keyword evidence="3" id="KW-1185">Reference proteome</keyword>
<dbReference type="RefSeq" id="WP_147034134.1">
    <property type="nucleotide sequence ID" value="NZ_CP042436.1"/>
</dbReference>
<keyword evidence="1" id="KW-0732">Signal</keyword>
<evidence type="ECO:0000256" key="1">
    <source>
        <dbReference type="SAM" id="SignalP"/>
    </source>
</evidence>
<accession>A0A5B8V3B1</accession>
<gene>
    <name evidence="2" type="ORF">FRZ54_22930</name>
</gene>
<proteinExistence type="predicted"/>
<dbReference type="EMBL" id="CP042436">
    <property type="protein sequence ID" value="QEC65303.1"/>
    <property type="molecule type" value="Genomic_DNA"/>
</dbReference>
<dbReference type="Proteomes" id="UP000321479">
    <property type="component" value="Chromosome"/>
</dbReference>
<dbReference type="KEGG" id="mgin:FRZ54_22930"/>
<dbReference type="AlphaFoldDB" id="A0A5B8V3B1"/>
<evidence type="ECO:0000313" key="3">
    <source>
        <dbReference type="Proteomes" id="UP000321479"/>
    </source>
</evidence>
<feature type="chain" id="PRO_5023072708" description="Lipocalin-like domain-containing protein" evidence="1">
    <location>
        <begin position="20"/>
        <end position="147"/>
    </location>
</feature>
<evidence type="ECO:0008006" key="4">
    <source>
        <dbReference type="Google" id="ProtNLM"/>
    </source>
</evidence>
<feature type="signal peptide" evidence="1">
    <location>
        <begin position="1"/>
        <end position="19"/>
    </location>
</feature>
<organism evidence="2 3">
    <name type="scientific">Mucilaginibacter ginsenosidivorans</name>
    <dbReference type="NCBI Taxonomy" id="398053"/>
    <lineage>
        <taxon>Bacteria</taxon>
        <taxon>Pseudomonadati</taxon>
        <taxon>Bacteroidota</taxon>
        <taxon>Sphingobacteriia</taxon>
        <taxon>Sphingobacteriales</taxon>
        <taxon>Sphingobacteriaceae</taxon>
        <taxon>Mucilaginibacter</taxon>
    </lineage>
</organism>
<reference evidence="2 3" key="1">
    <citation type="journal article" date="2017" name="Curr. Microbiol.">
        <title>Mucilaginibacter ginsenosidivorans sp. nov., Isolated from Soil of Ginseng Field.</title>
        <authorList>
            <person name="Kim M.M."/>
            <person name="Siddiqi M.Z."/>
            <person name="Im W.T."/>
        </authorList>
    </citation>
    <scope>NUCLEOTIDE SEQUENCE [LARGE SCALE GENOMIC DNA]</scope>
    <source>
        <strain evidence="2 3">Gsoil 3017</strain>
    </source>
</reference>